<gene>
    <name evidence="2" type="ORF">nbrc107696_15450</name>
</gene>
<feature type="transmembrane region" description="Helical" evidence="1">
    <location>
        <begin position="32"/>
        <end position="52"/>
    </location>
</feature>
<keyword evidence="1" id="KW-0472">Membrane</keyword>
<feature type="transmembrane region" description="Helical" evidence="1">
    <location>
        <begin position="64"/>
        <end position="85"/>
    </location>
</feature>
<keyword evidence="1" id="KW-1133">Transmembrane helix</keyword>
<organism evidence="2 3">
    <name type="scientific">Gordonia spumicola</name>
    <dbReference type="NCBI Taxonomy" id="589161"/>
    <lineage>
        <taxon>Bacteria</taxon>
        <taxon>Bacillati</taxon>
        <taxon>Actinomycetota</taxon>
        <taxon>Actinomycetes</taxon>
        <taxon>Mycobacteriales</taxon>
        <taxon>Gordoniaceae</taxon>
        <taxon>Gordonia</taxon>
    </lineage>
</organism>
<reference evidence="3" key="1">
    <citation type="submission" date="2019-06" db="EMBL/GenBank/DDBJ databases">
        <title>Gordonia isolated from sludge of a wastewater treatment plant.</title>
        <authorList>
            <person name="Tamura T."/>
            <person name="Aoyama K."/>
            <person name="Kang Y."/>
            <person name="Saito S."/>
            <person name="Akiyama N."/>
            <person name="Yazawa K."/>
            <person name="Gonoi T."/>
            <person name="Mikami Y."/>
        </authorList>
    </citation>
    <scope>NUCLEOTIDE SEQUENCE [LARGE SCALE GENOMIC DNA]</scope>
    <source>
        <strain evidence="3">NBRC 107696</strain>
    </source>
</reference>
<dbReference type="EMBL" id="BJOV01000003">
    <property type="protein sequence ID" value="GEE01099.1"/>
    <property type="molecule type" value="Genomic_DNA"/>
</dbReference>
<protein>
    <submittedName>
        <fullName evidence="2">Uncharacterized protein</fullName>
    </submittedName>
</protein>
<proteinExistence type="predicted"/>
<sequence length="92" mass="9787">MLAGSGSRGALEQILRPWITVDVMQTQKPSRLLPTAVIAFGIGMVAALLLILPPVRDSSTAIVTTLYLLSLGAPIGFLLGLIFALRSGRRSR</sequence>
<evidence type="ECO:0000313" key="3">
    <source>
        <dbReference type="Proteomes" id="UP000444960"/>
    </source>
</evidence>
<evidence type="ECO:0000313" key="2">
    <source>
        <dbReference type="EMBL" id="GEE01099.1"/>
    </source>
</evidence>
<dbReference type="Proteomes" id="UP000444960">
    <property type="component" value="Unassembled WGS sequence"/>
</dbReference>
<comment type="caution">
    <text evidence="2">The sequence shown here is derived from an EMBL/GenBank/DDBJ whole genome shotgun (WGS) entry which is preliminary data.</text>
</comment>
<accession>A0A7I9V6Q9</accession>
<evidence type="ECO:0000256" key="1">
    <source>
        <dbReference type="SAM" id="Phobius"/>
    </source>
</evidence>
<keyword evidence="3" id="KW-1185">Reference proteome</keyword>
<keyword evidence="1" id="KW-0812">Transmembrane</keyword>
<dbReference type="AlphaFoldDB" id="A0A7I9V6Q9"/>
<name>A0A7I9V6Q9_9ACTN</name>